<evidence type="ECO:0000259" key="1">
    <source>
        <dbReference type="Pfam" id="PF13460"/>
    </source>
</evidence>
<evidence type="ECO:0000313" key="3">
    <source>
        <dbReference type="Proteomes" id="UP000245942"/>
    </source>
</evidence>
<dbReference type="AlphaFoldDB" id="A0A316U3J5"/>
<dbReference type="InterPro" id="IPR036291">
    <property type="entry name" value="NAD(P)-bd_dom_sf"/>
</dbReference>
<gene>
    <name evidence="2" type="ORF">BCV69DRAFT_283853</name>
</gene>
<dbReference type="Pfam" id="PF13460">
    <property type="entry name" value="NAD_binding_10"/>
    <property type="match status" value="1"/>
</dbReference>
<dbReference type="GO" id="GO:0044877">
    <property type="term" value="F:protein-containing complex binding"/>
    <property type="evidence" value="ECO:0007669"/>
    <property type="project" value="TreeGrafter"/>
</dbReference>
<dbReference type="Gene3D" id="3.40.50.720">
    <property type="entry name" value="NAD(P)-binding Rossmann-like Domain"/>
    <property type="match status" value="1"/>
</dbReference>
<dbReference type="GO" id="GO:0005739">
    <property type="term" value="C:mitochondrion"/>
    <property type="evidence" value="ECO:0007669"/>
    <property type="project" value="TreeGrafter"/>
</dbReference>
<dbReference type="InterPro" id="IPR051207">
    <property type="entry name" value="ComplexI_NDUFA9_subunit"/>
</dbReference>
<feature type="domain" description="NAD(P)-binding" evidence="1">
    <location>
        <begin position="68"/>
        <end position="215"/>
    </location>
</feature>
<dbReference type="InterPro" id="IPR016040">
    <property type="entry name" value="NAD(P)-bd_dom"/>
</dbReference>
<dbReference type="GeneID" id="37014574"/>
<dbReference type="RefSeq" id="XP_025346910.1">
    <property type="nucleotide sequence ID" value="XM_025492840.1"/>
</dbReference>
<sequence>MVLLCTASSSTTLLARQALLARSAAVVGQSRSVHDLVIKRKTGLPIHRAGPYGGGRSSVSGHVATVFGCTGFLGRYLVDRLAQKGTQVVVPYRDEDEKRHLKVMGDLGQIVPMEWDLRSDQQIEECLRHSDVVYNLTGRAHETKNFTFEDVHATGAGRIASIAANAGVSRFIHVSHLNASKDSPSPFLRSKAQGEELVKSAFEGATIVRPGHLYGHEDRFLNQMASWPLTWHVNYGQTKLRPAHSIDVAHALEVMLDAELTSIGQTFSLAGPRTYTINQLLNLVQSLTFEKIRREGLNVPKFMLKAATKIADRAWWPMLSPDEVDRRYIDDLADEPGTKSWADLGIEPDTVEEVAIVYLRRYRSNLRFEQPVETGGSRLKKGKYHVVD</sequence>
<keyword evidence="3" id="KW-1185">Reference proteome</keyword>
<proteinExistence type="predicted"/>
<dbReference type="PANTHER" id="PTHR12126:SF11">
    <property type="entry name" value="NADH DEHYDROGENASE [UBIQUINONE] 1 ALPHA SUBCOMPLEX SUBUNIT 9, MITOCHONDRIAL"/>
    <property type="match status" value="1"/>
</dbReference>
<organism evidence="2 3">
    <name type="scientific">Pseudomicrostroma glucosiphilum</name>
    <dbReference type="NCBI Taxonomy" id="1684307"/>
    <lineage>
        <taxon>Eukaryota</taxon>
        <taxon>Fungi</taxon>
        <taxon>Dikarya</taxon>
        <taxon>Basidiomycota</taxon>
        <taxon>Ustilaginomycotina</taxon>
        <taxon>Exobasidiomycetes</taxon>
        <taxon>Microstromatales</taxon>
        <taxon>Microstromatales incertae sedis</taxon>
        <taxon>Pseudomicrostroma</taxon>
    </lineage>
</organism>
<accession>A0A316U3J5</accession>
<name>A0A316U3J5_9BASI</name>
<dbReference type="CDD" id="cd05271">
    <property type="entry name" value="NDUFA9_like_SDR_a"/>
    <property type="match status" value="1"/>
</dbReference>
<protein>
    <submittedName>
        <fullName evidence="2">NAD(P)-binding protein</fullName>
    </submittedName>
</protein>
<dbReference type="STRING" id="1684307.A0A316U3J5"/>
<dbReference type="EMBL" id="KZ819330">
    <property type="protein sequence ID" value="PWN19750.1"/>
    <property type="molecule type" value="Genomic_DNA"/>
</dbReference>
<evidence type="ECO:0000313" key="2">
    <source>
        <dbReference type="EMBL" id="PWN19750.1"/>
    </source>
</evidence>
<dbReference type="PANTHER" id="PTHR12126">
    <property type="entry name" value="NADH-UBIQUINONE OXIDOREDUCTASE 39 KDA SUBUNIT-RELATED"/>
    <property type="match status" value="1"/>
</dbReference>
<reference evidence="2 3" key="1">
    <citation type="journal article" date="2018" name="Mol. Biol. Evol.">
        <title>Broad Genomic Sampling Reveals a Smut Pathogenic Ancestry of the Fungal Clade Ustilaginomycotina.</title>
        <authorList>
            <person name="Kijpornyongpan T."/>
            <person name="Mondo S.J."/>
            <person name="Barry K."/>
            <person name="Sandor L."/>
            <person name="Lee J."/>
            <person name="Lipzen A."/>
            <person name="Pangilinan J."/>
            <person name="LaButti K."/>
            <person name="Hainaut M."/>
            <person name="Henrissat B."/>
            <person name="Grigoriev I.V."/>
            <person name="Spatafora J.W."/>
            <person name="Aime M.C."/>
        </authorList>
    </citation>
    <scope>NUCLEOTIDE SEQUENCE [LARGE SCALE GENOMIC DNA]</scope>
    <source>
        <strain evidence="2 3">MCA 4718</strain>
    </source>
</reference>
<dbReference type="Proteomes" id="UP000245942">
    <property type="component" value="Unassembled WGS sequence"/>
</dbReference>
<dbReference type="OrthoDB" id="275457at2759"/>
<dbReference type="SUPFAM" id="SSF51735">
    <property type="entry name" value="NAD(P)-binding Rossmann-fold domains"/>
    <property type="match status" value="1"/>
</dbReference>